<dbReference type="EMBL" id="CAJPIJ010000183">
    <property type="protein sequence ID" value="CAG2005328.1"/>
    <property type="molecule type" value="Genomic_DNA"/>
</dbReference>
<feature type="non-terminal residue" evidence="2">
    <location>
        <position position="1"/>
    </location>
</feature>
<dbReference type="EMBL" id="CAAKMV010000130">
    <property type="protein sequence ID" value="VIO57982.1"/>
    <property type="molecule type" value="Genomic_DNA"/>
</dbReference>
<organism evidence="2">
    <name type="scientific">Gibberella zeae</name>
    <name type="common">Wheat head blight fungus</name>
    <name type="synonym">Fusarium graminearum</name>
    <dbReference type="NCBI Taxonomy" id="5518"/>
    <lineage>
        <taxon>Eukaryota</taxon>
        <taxon>Fungi</taxon>
        <taxon>Dikarya</taxon>
        <taxon>Ascomycota</taxon>
        <taxon>Pezizomycotina</taxon>
        <taxon>Sordariomycetes</taxon>
        <taxon>Hypocreomycetidae</taxon>
        <taxon>Hypocreales</taxon>
        <taxon>Nectriaceae</taxon>
        <taxon>Fusarium</taxon>
    </lineage>
</organism>
<name>A0A4E9DID0_GIBZA</name>
<proteinExistence type="predicted"/>
<protein>
    <submittedName>
        <fullName evidence="2">Uncharacterized protein</fullName>
    </submittedName>
</protein>
<dbReference type="Proteomes" id="UP000746612">
    <property type="component" value="Unassembled WGS sequence"/>
</dbReference>
<reference evidence="2" key="1">
    <citation type="submission" date="2019-04" db="EMBL/GenBank/DDBJ databases">
        <authorList>
            <person name="Melise S."/>
            <person name="Noan J."/>
            <person name="Okalmin O."/>
        </authorList>
    </citation>
    <scope>NUCLEOTIDE SEQUENCE</scope>
    <source>
        <strain evidence="2">FN9</strain>
    </source>
</reference>
<gene>
    <name evidence="2" type="ORF">FUG_LOCUS258098</name>
    <name evidence="1" type="ORF">MDCFG202_LOCUS496401</name>
</gene>
<sequence length="88" mass="9282">NVKGESSTNLASRSQRSKPFKRIHSLGDTALTNMAIAVGSLSSLFTIMEGALPPLLQAGMIYALSSIQTNSFAALGNRSDLLNEVDQG</sequence>
<accession>A0A4E9DID0</accession>
<reference evidence="1" key="2">
    <citation type="submission" date="2021-03" db="EMBL/GenBank/DDBJ databases">
        <authorList>
            <person name="Alouane T."/>
            <person name="Langin T."/>
            <person name="Bonhomme L."/>
        </authorList>
    </citation>
    <scope>NUCLEOTIDE SEQUENCE</scope>
    <source>
        <strain evidence="1">MDC_Fg202</strain>
    </source>
</reference>
<evidence type="ECO:0000313" key="1">
    <source>
        <dbReference type="EMBL" id="CAG2005328.1"/>
    </source>
</evidence>
<dbReference type="AlphaFoldDB" id="A0A4E9DID0"/>
<evidence type="ECO:0000313" key="2">
    <source>
        <dbReference type="EMBL" id="VIO57982.1"/>
    </source>
</evidence>